<dbReference type="RefSeq" id="WP_094027619.1">
    <property type="nucleotide sequence ID" value="NZ_NGAF01000020.1"/>
</dbReference>
<evidence type="ECO:0000256" key="1">
    <source>
        <dbReference type="ARBA" id="ARBA00010839"/>
    </source>
</evidence>
<evidence type="ECO:0000313" key="4">
    <source>
        <dbReference type="EMBL" id="OXR41429.1"/>
    </source>
</evidence>
<evidence type="ECO:0000256" key="2">
    <source>
        <dbReference type="HAMAP-Rule" id="MF_00612"/>
    </source>
</evidence>
<dbReference type="Pfam" id="PF02810">
    <property type="entry name" value="SEC-C"/>
    <property type="match status" value="1"/>
</dbReference>
<evidence type="ECO:0000259" key="3">
    <source>
        <dbReference type="Pfam" id="PF17775"/>
    </source>
</evidence>
<dbReference type="InterPro" id="IPR048469">
    <property type="entry name" value="YchJ-like_M"/>
</dbReference>
<comment type="caution">
    <text evidence="4">The sequence shown here is derived from an EMBL/GenBank/DDBJ whole genome shotgun (WGS) entry which is preliminary data.</text>
</comment>
<name>A0A231GXV6_9NOCA</name>
<accession>A0A231GXV6</accession>
<evidence type="ECO:0000313" key="5">
    <source>
        <dbReference type="Proteomes" id="UP000215506"/>
    </source>
</evidence>
<organism evidence="4 5">
    <name type="scientific">Nocardia cerradoensis</name>
    <dbReference type="NCBI Taxonomy" id="85688"/>
    <lineage>
        <taxon>Bacteria</taxon>
        <taxon>Bacillati</taxon>
        <taxon>Actinomycetota</taxon>
        <taxon>Actinomycetes</taxon>
        <taxon>Mycobacteriales</taxon>
        <taxon>Nocardiaceae</taxon>
        <taxon>Nocardia</taxon>
    </lineage>
</organism>
<dbReference type="InterPro" id="IPR032710">
    <property type="entry name" value="NTF2-like_dom_sf"/>
</dbReference>
<dbReference type="Pfam" id="PF17775">
    <property type="entry name" value="YchJ_M-like"/>
    <property type="match status" value="1"/>
</dbReference>
<protein>
    <recommendedName>
        <fullName evidence="2">UPF0225 protein B7C42_06572</fullName>
    </recommendedName>
</protein>
<comment type="similarity">
    <text evidence="1 2">Belongs to the UPF0225 family.</text>
</comment>
<dbReference type="SUPFAM" id="SSF103642">
    <property type="entry name" value="Sec-C motif"/>
    <property type="match status" value="1"/>
</dbReference>
<dbReference type="Gene3D" id="3.10.450.50">
    <property type="match status" value="1"/>
</dbReference>
<reference evidence="4 5" key="1">
    <citation type="submission" date="2017-07" db="EMBL/GenBank/DDBJ databases">
        <title>First draft Genome Sequence of Nocardia cerradoensis isolated from human infection.</title>
        <authorList>
            <person name="Carrasco G."/>
        </authorList>
    </citation>
    <scope>NUCLEOTIDE SEQUENCE [LARGE SCALE GENOMIC DNA]</scope>
    <source>
        <strain evidence="4 5">CNM20130759</strain>
    </source>
</reference>
<dbReference type="Proteomes" id="UP000215506">
    <property type="component" value="Unassembled WGS sequence"/>
</dbReference>
<dbReference type="AlphaFoldDB" id="A0A231GXV6"/>
<dbReference type="SUPFAM" id="SSF54427">
    <property type="entry name" value="NTF2-like"/>
    <property type="match status" value="1"/>
</dbReference>
<dbReference type="InterPro" id="IPR004027">
    <property type="entry name" value="SEC_C_motif"/>
</dbReference>
<dbReference type="HAMAP" id="MF_00612">
    <property type="entry name" value="UPF0225"/>
    <property type="match status" value="1"/>
</dbReference>
<sequence>MADTFPARPDDTGRCPCGSGEQFGQCCGPRLDGTRPAPTAEALMRSRYTAFAVGDRDYLLRTWHPRTRPRRLVLDPAQHWISLQVFGTEAGGLFDDAGVVEFRATYRYDGRRGVLSECSRFARVDGQWVYVDGDIES</sequence>
<dbReference type="InterPro" id="IPR023006">
    <property type="entry name" value="YchJ-like"/>
</dbReference>
<feature type="domain" description="YchJ-like middle NTF2-like" evidence="3">
    <location>
        <begin position="39"/>
        <end position="133"/>
    </location>
</feature>
<gene>
    <name evidence="4" type="ORF">B7C42_06572</name>
</gene>
<proteinExistence type="inferred from homology"/>
<keyword evidence="5" id="KW-1185">Reference proteome</keyword>
<dbReference type="EMBL" id="NGAF01000020">
    <property type="protein sequence ID" value="OXR41429.1"/>
    <property type="molecule type" value="Genomic_DNA"/>
</dbReference>